<dbReference type="AlphaFoldDB" id="A0A2H0LWY3"/>
<evidence type="ECO:0000313" key="2">
    <source>
        <dbReference type="EMBL" id="PIQ88877.1"/>
    </source>
</evidence>
<dbReference type="Pfam" id="PF12146">
    <property type="entry name" value="Hydrolase_4"/>
    <property type="match status" value="1"/>
</dbReference>
<gene>
    <name evidence="2" type="ORF">COV72_06265</name>
</gene>
<dbReference type="Gene3D" id="3.40.50.1820">
    <property type="entry name" value="alpha/beta hydrolase"/>
    <property type="match status" value="1"/>
</dbReference>
<dbReference type="SUPFAM" id="SSF53474">
    <property type="entry name" value="alpha/beta-Hydrolases"/>
    <property type="match status" value="1"/>
</dbReference>
<evidence type="ECO:0000313" key="3">
    <source>
        <dbReference type="Proteomes" id="UP000229641"/>
    </source>
</evidence>
<feature type="domain" description="Serine aminopeptidase S33" evidence="1">
    <location>
        <begin position="67"/>
        <end position="176"/>
    </location>
</feature>
<dbReference type="EMBL" id="PCWA01000084">
    <property type="protein sequence ID" value="PIQ88877.1"/>
    <property type="molecule type" value="Genomic_DNA"/>
</dbReference>
<name>A0A2H0LWY3_9BACT</name>
<proteinExistence type="predicted"/>
<reference evidence="2 3" key="1">
    <citation type="submission" date="2017-09" db="EMBL/GenBank/DDBJ databases">
        <title>Depth-based differentiation of microbial function through sediment-hosted aquifers and enrichment of novel symbionts in the deep terrestrial subsurface.</title>
        <authorList>
            <person name="Probst A.J."/>
            <person name="Ladd B."/>
            <person name="Jarett J.K."/>
            <person name="Geller-Mcgrath D.E."/>
            <person name="Sieber C.M."/>
            <person name="Emerson J.B."/>
            <person name="Anantharaman K."/>
            <person name="Thomas B.C."/>
            <person name="Malmstrom R."/>
            <person name="Stieglmeier M."/>
            <person name="Klingl A."/>
            <person name="Woyke T."/>
            <person name="Ryan C.M."/>
            <person name="Banfield J.F."/>
        </authorList>
    </citation>
    <scope>NUCLEOTIDE SEQUENCE [LARGE SCALE GENOMIC DNA]</scope>
    <source>
        <strain evidence="2">CG11_big_fil_rev_8_21_14_0_20_42_13</strain>
    </source>
</reference>
<dbReference type="Proteomes" id="UP000229641">
    <property type="component" value="Unassembled WGS sequence"/>
</dbReference>
<dbReference type="PANTHER" id="PTHR12277:SF81">
    <property type="entry name" value="PROTEIN ABHD13"/>
    <property type="match status" value="1"/>
</dbReference>
<sequence>MKIFFYFLAVLVFAILYLRHFEYKNIYFPTHEIEVTPKDAGLSYEEADIATADGLNLKAWFIPAEGARRTLMFFHGNGGNISHRLDKIRLFHNLGMSVFIFDYRGYGLSGGRPSEGGFYRDSGAAYRYLTENKNIAPENIIFFGESLGSAPAVDLAAREEIGALIVEGAFSSIRDMGKRIYPFIPAFVYMTKFDSESKIKNIKCPKLFFHSPDDEMVPFDLGRKLFDAAAAPKQFIEISGSHNDAFFNSANLVVEKIKQFLHQY</sequence>
<organism evidence="2 3">
    <name type="scientific">Candidatus Ghiorseimicrobium undicola</name>
    <dbReference type="NCBI Taxonomy" id="1974746"/>
    <lineage>
        <taxon>Bacteria</taxon>
        <taxon>Pseudomonadati</taxon>
        <taxon>Candidatus Omnitrophota</taxon>
        <taxon>Candidatus Ghiorseimicrobium</taxon>
    </lineage>
</organism>
<protein>
    <submittedName>
        <fullName evidence="2">Alpha/beta hydrolase</fullName>
    </submittedName>
</protein>
<comment type="caution">
    <text evidence="2">The sequence shown here is derived from an EMBL/GenBank/DDBJ whole genome shotgun (WGS) entry which is preliminary data.</text>
</comment>
<keyword evidence="2" id="KW-0378">Hydrolase</keyword>
<accession>A0A2H0LWY3</accession>
<dbReference type="GO" id="GO:0016787">
    <property type="term" value="F:hydrolase activity"/>
    <property type="evidence" value="ECO:0007669"/>
    <property type="project" value="UniProtKB-KW"/>
</dbReference>
<dbReference type="InterPro" id="IPR022742">
    <property type="entry name" value="Hydrolase_4"/>
</dbReference>
<dbReference type="InterPro" id="IPR029058">
    <property type="entry name" value="AB_hydrolase_fold"/>
</dbReference>
<evidence type="ECO:0000259" key="1">
    <source>
        <dbReference type="Pfam" id="PF12146"/>
    </source>
</evidence>
<dbReference type="PANTHER" id="PTHR12277">
    <property type="entry name" value="ALPHA/BETA HYDROLASE DOMAIN-CONTAINING PROTEIN"/>
    <property type="match status" value="1"/>
</dbReference>